<evidence type="ECO:0000256" key="6">
    <source>
        <dbReference type="SAM" id="Phobius"/>
    </source>
</evidence>
<comment type="subcellular location">
    <subcellularLocation>
        <location evidence="1">Membrane</location>
        <topology evidence="1">Multi-pass membrane protein</topology>
    </subcellularLocation>
</comment>
<evidence type="ECO:0000256" key="1">
    <source>
        <dbReference type="ARBA" id="ARBA00004141"/>
    </source>
</evidence>
<dbReference type="Proteomes" id="UP001219934">
    <property type="component" value="Unassembled WGS sequence"/>
</dbReference>
<dbReference type="PANTHER" id="PTHR14198:SF23">
    <property type="entry name" value="SI:CH211-137I24.10"/>
    <property type="match status" value="1"/>
</dbReference>
<keyword evidence="5 6" id="KW-0472">Membrane</keyword>
<dbReference type="Pfam" id="PF05805">
    <property type="entry name" value="L6_membrane"/>
    <property type="match status" value="1"/>
</dbReference>
<reference evidence="7" key="1">
    <citation type="submission" date="2022-11" db="EMBL/GenBank/DDBJ databases">
        <title>Chromosome-level genome of Pogonophryne albipinna.</title>
        <authorList>
            <person name="Jo E."/>
        </authorList>
    </citation>
    <scope>NUCLEOTIDE SEQUENCE</scope>
    <source>
        <strain evidence="7">SGF0006</strain>
        <tissue evidence="7">Muscle</tissue>
    </source>
</reference>
<feature type="transmembrane region" description="Helical" evidence="6">
    <location>
        <begin position="161"/>
        <end position="180"/>
    </location>
</feature>
<feature type="transmembrane region" description="Helical" evidence="6">
    <location>
        <begin position="12"/>
        <end position="32"/>
    </location>
</feature>
<evidence type="ECO:0000256" key="3">
    <source>
        <dbReference type="ARBA" id="ARBA00022692"/>
    </source>
</evidence>
<protein>
    <recommendedName>
        <fullName evidence="9">Transmembrane 4 L6 family member 4</fullName>
    </recommendedName>
</protein>
<dbReference type="PANTHER" id="PTHR14198">
    <property type="entry name" value="TRANSMEMBRANE 4 L6 FAMILY MEMBER 1-RELATED"/>
    <property type="match status" value="1"/>
</dbReference>
<dbReference type="GO" id="GO:0016020">
    <property type="term" value="C:membrane"/>
    <property type="evidence" value="ECO:0007669"/>
    <property type="project" value="UniProtKB-SubCell"/>
</dbReference>
<evidence type="ECO:0000256" key="5">
    <source>
        <dbReference type="ARBA" id="ARBA00023136"/>
    </source>
</evidence>
<evidence type="ECO:0008006" key="9">
    <source>
        <dbReference type="Google" id="ProtNLM"/>
    </source>
</evidence>
<name>A0AAD6F2E1_9TELE</name>
<sequence length="203" mass="21910">MCTAKCSKCIAFSLYPFVFISILCNIVLFFPAGSVKYAQEGHITEEVKYMGGLLGGGIMGPWWLYNLKEVLISSIYIHFTGENGCCGNRFGMFLSIAFAAVGVAGALYSFTVAMVGLNSGPLCNAEGKWTTPFKHSNTSYLADSSLWEKCGEPKNVVQFNVGLFLTLMATSCLQALLCAVQMINGLAGCLFGACNKNKLNEEP</sequence>
<dbReference type="InterPro" id="IPR008661">
    <property type="entry name" value="L6_membrane"/>
</dbReference>
<accession>A0AAD6F2E1</accession>
<keyword evidence="4 6" id="KW-1133">Transmembrane helix</keyword>
<comment type="caution">
    <text evidence="7">The sequence shown here is derived from an EMBL/GenBank/DDBJ whole genome shotgun (WGS) entry which is preliminary data.</text>
</comment>
<keyword evidence="8" id="KW-1185">Reference proteome</keyword>
<evidence type="ECO:0000313" key="7">
    <source>
        <dbReference type="EMBL" id="KAJ4918237.1"/>
    </source>
</evidence>
<organism evidence="7 8">
    <name type="scientific">Pogonophryne albipinna</name>
    <dbReference type="NCBI Taxonomy" id="1090488"/>
    <lineage>
        <taxon>Eukaryota</taxon>
        <taxon>Metazoa</taxon>
        <taxon>Chordata</taxon>
        <taxon>Craniata</taxon>
        <taxon>Vertebrata</taxon>
        <taxon>Euteleostomi</taxon>
        <taxon>Actinopterygii</taxon>
        <taxon>Neopterygii</taxon>
        <taxon>Teleostei</taxon>
        <taxon>Neoteleostei</taxon>
        <taxon>Acanthomorphata</taxon>
        <taxon>Eupercaria</taxon>
        <taxon>Perciformes</taxon>
        <taxon>Notothenioidei</taxon>
        <taxon>Pogonophryne</taxon>
    </lineage>
</organism>
<evidence type="ECO:0000313" key="8">
    <source>
        <dbReference type="Proteomes" id="UP001219934"/>
    </source>
</evidence>
<proteinExistence type="inferred from homology"/>
<comment type="similarity">
    <text evidence="2">Belongs to the L6 tetraspanin family.</text>
</comment>
<feature type="transmembrane region" description="Helical" evidence="6">
    <location>
        <begin position="91"/>
        <end position="110"/>
    </location>
</feature>
<evidence type="ECO:0000256" key="2">
    <source>
        <dbReference type="ARBA" id="ARBA00006193"/>
    </source>
</evidence>
<dbReference type="AlphaFoldDB" id="A0AAD6F2E1"/>
<gene>
    <name evidence="7" type="ORF">JOQ06_000079</name>
</gene>
<dbReference type="EMBL" id="JAPTMU010000603">
    <property type="protein sequence ID" value="KAJ4918237.1"/>
    <property type="molecule type" value="Genomic_DNA"/>
</dbReference>
<keyword evidence="3 6" id="KW-0812">Transmembrane</keyword>
<evidence type="ECO:0000256" key="4">
    <source>
        <dbReference type="ARBA" id="ARBA00022989"/>
    </source>
</evidence>